<dbReference type="EMBL" id="CP040098">
    <property type="protein sequence ID" value="QCQ21775.1"/>
    <property type="molecule type" value="Genomic_DNA"/>
</dbReference>
<evidence type="ECO:0008006" key="3">
    <source>
        <dbReference type="Google" id="ProtNLM"/>
    </source>
</evidence>
<name>A0A4P8L441_9BACT</name>
<protein>
    <recommendedName>
        <fullName evidence="3">DUF4276 family protein</fullName>
    </recommendedName>
</protein>
<sequence>MSVVINAAVEGPTDEAVAMRLICHVGAKVGTVYGKNGKPHLRKRLNAYSQAARHSSWLVLVDLDRDANCAPPLKTAWLPNPPPRLCFRIAVRAVESWLLADAQRIAEFMAVARNRVPANPEGLPDPKVELVSLARRSRRKDIRQDMVPRESSGRAVGPAYTSRLIEFAGRHWRPDEAARRADSLARAIRCLRRLVEERA</sequence>
<dbReference type="RefSeq" id="WP_137423744.1">
    <property type="nucleotide sequence ID" value="NZ_CP040098.1"/>
</dbReference>
<evidence type="ECO:0000313" key="1">
    <source>
        <dbReference type="EMBL" id="QCQ21775.1"/>
    </source>
</evidence>
<keyword evidence="2" id="KW-1185">Reference proteome</keyword>
<reference evidence="1 2" key="2">
    <citation type="submission" date="2019-05" db="EMBL/GenBank/DDBJ databases">
        <authorList>
            <person name="Suflita J.M."/>
            <person name="Marks C.R."/>
        </authorList>
    </citation>
    <scope>NUCLEOTIDE SEQUENCE [LARGE SCALE GENOMIC DNA]</scope>
    <source>
        <strain evidence="1 2">ALDC</strain>
    </source>
</reference>
<dbReference type="KEGG" id="dax:FDQ92_06005"/>
<accession>A0A4P8L441</accession>
<dbReference type="OrthoDB" id="5763664at2"/>
<proteinExistence type="predicted"/>
<evidence type="ECO:0000313" key="2">
    <source>
        <dbReference type="Proteomes" id="UP000298602"/>
    </source>
</evidence>
<dbReference type="AlphaFoldDB" id="A0A4P8L441"/>
<organism evidence="1 2">
    <name type="scientific">Desulfoglaeba alkanexedens ALDC</name>
    <dbReference type="NCBI Taxonomy" id="980445"/>
    <lineage>
        <taxon>Bacteria</taxon>
        <taxon>Pseudomonadati</taxon>
        <taxon>Thermodesulfobacteriota</taxon>
        <taxon>Syntrophobacteria</taxon>
        <taxon>Syntrophobacterales</taxon>
        <taxon>Syntrophobacteraceae</taxon>
        <taxon>Desulfoglaeba</taxon>
    </lineage>
</organism>
<gene>
    <name evidence="1" type="ORF">FDQ92_06005</name>
</gene>
<dbReference type="Proteomes" id="UP000298602">
    <property type="component" value="Chromosome"/>
</dbReference>
<reference evidence="1 2" key="1">
    <citation type="submission" date="2019-05" db="EMBL/GenBank/DDBJ databases">
        <title>The Complete Genome Sequence of the n-alkane-degrading Desulfoglaeba alkanexedens ALDC reveals multiple alkylsuccinate synthase gene clusters.</title>
        <authorList>
            <person name="Callaghan A.V."/>
            <person name="Davidova I.A."/>
            <person name="Duncan K.E."/>
            <person name="Morris B."/>
            <person name="McInerney M.J."/>
        </authorList>
    </citation>
    <scope>NUCLEOTIDE SEQUENCE [LARGE SCALE GENOMIC DNA]</scope>
    <source>
        <strain evidence="1 2">ALDC</strain>
    </source>
</reference>